<sequence>MARVISDSVGISYHDETLESPRNRGNPVIYNSVPSSTMSALPWNATIIEATSKSVAANVFKIYMAYQEGDEDEVLRFRTPSPSCRYIEGSGGLAHGQRSNVQHVLLPKSAGKPGDAITTVQITTSGDATQYEEGRPYDKLVPPFSLVRTLELIDAIPWCVSLNFELIMMDEVKNSDLCWELQLSPTHDIVPYEWMDSIQIRIMHGSAQRYLCVALRVTENRSHEIDSTKLVEPLLFQIDSLRLRLKAQAGKFKLPLEYIDEEDVDFDEELDLDETMDLYESMNIYGELEIDEGDFTFGTS</sequence>
<reference evidence="1 2" key="1">
    <citation type="submission" date="2024-01" db="EMBL/GenBank/DDBJ databases">
        <title>Complete genome of Cladobotryum mycophilum ATHUM6906.</title>
        <authorList>
            <person name="Christinaki A.C."/>
            <person name="Myridakis A.I."/>
            <person name="Kouvelis V.N."/>
        </authorList>
    </citation>
    <scope>NUCLEOTIDE SEQUENCE [LARGE SCALE GENOMIC DNA]</scope>
    <source>
        <strain evidence="1 2">ATHUM6906</strain>
    </source>
</reference>
<organism evidence="1 2">
    <name type="scientific">Cladobotryum mycophilum</name>
    <dbReference type="NCBI Taxonomy" id="491253"/>
    <lineage>
        <taxon>Eukaryota</taxon>
        <taxon>Fungi</taxon>
        <taxon>Dikarya</taxon>
        <taxon>Ascomycota</taxon>
        <taxon>Pezizomycotina</taxon>
        <taxon>Sordariomycetes</taxon>
        <taxon>Hypocreomycetidae</taxon>
        <taxon>Hypocreales</taxon>
        <taxon>Hypocreaceae</taxon>
        <taxon>Cladobotryum</taxon>
    </lineage>
</organism>
<proteinExistence type="predicted"/>
<name>A0ABR0SF70_9HYPO</name>
<evidence type="ECO:0000313" key="2">
    <source>
        <dbReference type="Proteomes" id="UP001338125"/>
    </source>
</evidence>
<dbReference type="Proteomes" id="UP001338125">
    <property type="component" value="Unassembled WGS sequence"/>
</dbReference>
<accession>A0ABR0SF70</accession>
<keyword evidence="2" id="KW-1185">Reference proteome</keyword>
<gene>
    <name evidence="1" type="ORF">PT974_09081</name>
</gene>
<dbReference type="EMBL" id="JAVFKD010000014">
    <property type="protein sequence ID" value="KAK5990808.1"/>
    <property type="molecule type" value="Genomic_DNA"/>
</dbReference>
<evidence type="ECO:0000313" key="1">
    <source>
        <dbReference type="EMBL" id="KAK5990808.1"/>
    </source>
</evidence>
<protein>
    <submittedName>
        <fullName evidence="1">Uncharacterized protein</fullName>
    </submittedName>
</protein>
<comment type="caution">
    <text evidence="1">The sequence shown here is derived from an EMBL/GenBank/DDBJ whole genome shotgun (WGS) entry which is preliminary data.</text>
</comment>